<evidence type="ECO:0000313" key="2">
    <source>
        <dbReference type="Proteomes" id="UP000661858"/>
    </source>
</evidence>
<accession>A0A937JT97</accession>
<dbReference type="AlphaFoldDB" id="A0A937JT97"/>
<keyword evidence="2" id="KW-1185">Reference proteome</keyword>
<evidence type="ECO:0000313" key="1">
    <source>
        <dbReference type="EMBL" id="MBL1087567.1"/>
    </source>
</evidence>
<proteinExistence type="predicted"/>
<dbReference type="EMBL" id="JAERRK010000036">
    <property type="protein sequence ID" value="MBL1087567.1"/>
    <property type="molecule type" value="Genomic_DNA"/>
</dbReference>
<dbReference type="Proteomes" id="UP000661858">
    <property type="component" value="Unassembled WGS sequence"/>
</dbReference>
<comment type="caution">
    <text evidence="1">The sequence shown here is derived from an EMBL/GenBank/DDBJ whole genome shotgun (WGS) entry which is preliminary data.</text>
</comment>
<protein>
    <submittedName>
        <fullName evidence="1">Recombinase family protein</fullName>
    </submittedName>
</protein>
<reference evidence="1" key="1">
    <citation type="submission" date="2021-01" db="EMBL/GenBank/DDBJ databases">
        <title>WGS of actinomycetes isolated from Thailand.</title>
        <authorList>
            <person name="Thawai C."/>
        </authorList>
    </citation>
    <scope>NUCLEOTIDE SEQUENCE</scope>
    <source>
        <strain evidence="1">RCU-197</strain>
    </source>
</reference>
<sequence length="131" mass="14189">MQLDDTTPSDIGVGAYLCCSPSRWWGWDLHRFALRDYARRHGLRPPDVYADDGCCSEGALPELERLVRAVEAGDYQVILLSGRCVPSVCSADAELMARIRGASGCDIVEVPPLFPGPSRAVPATCAERPGL</sequence>
<dbReference type="RefSeq" id="WP_201844108.1">
    <property type="nucleotide sequence ID" value="NZ_JAERRK010000036.1"/>
</dbReference>
<organism evidence="1 2">
    <name type="scientific">Streptomyces actinomycinicus</name>
    <dbReference type="NCBI Taxonomy" id="1695166"/>
    <lineage>
        <taxon>Bacteria</taxon>
        <taxon>Bacillati</taxon>
        <taxon>Actinomycetota</taxon>
        <taxon>Actinomycetes</taxon>
        <taxon>Kitasatosporales</taxon>
        <taxon>Streptomycetaceae</taxon>
        <taxon>Streptomyces</taxon>
    </lineage>
</organism>
<name>A0A937JT97_9ACTN</name>
<gene>
    <name evidence="1" type="ORF">JK359_37485</name>
</gene>